<accession>A0A0K1EBN2</accession>
<evidence type="ECO:0000313" key="4">
    <source>
        <dbReference type="Proteomes" id="UP000067626"/>
    </source>
</evidence>
<protein>
    <submittedName>
        <fullName evidence="3">Uncharacterized protein</fullName>
    </submittedName>
</protein>
<keyword evidence="2" id="KW-0812">Transmembrane</keyword>
<keyword evidence="2" id="KW-0472">Membrane</keyword>
<keyword evidence="4" id="KW-1185">Reference proteome</keyword>
<sequence>MNPDQLVFLDRLDGPWTALLVYGVGGLLLCAHLAFALHRWLTHRRAAAQARLDESRPPKLTPGFTSLCGVVETDDERPAIRLTLWEEGMEWQHRGSWRHRWKERSRELETRPFTLLLPTGERIRVLLDERVIYVDALQIRLFTGTERERSAELSAGQQVRVDGVLLWNRSGRRTEGVYRGGTAPTSMVLRGGRTESLLIAVGGLSAGHEAWARWYGRAASLLGLTLALVQGVAYRSYHALQIAGVVVSADIVGQQVYTTASRHGGRVHYRLHARMQDEAGRAYGLSDEVPKPLWEEATRRTGALKSVPFLVVPSSPEIHQVGTRPALPRGPGLLGHAAALAALGTFWWLRRQATPWYEQRRVVERGSGSLTSSVLAQEAAQSVRRASATGPSASSQAPTVGSGSG</sequence>
<evidence type="ECO:0000313" key="3">
    <source>
        <dbReference type="EMBL" id="AKT38296.1"/>
    </source>
</evidence>
<proteinExistence type="predicted"/>
<dbReference type="RefSeq" id="WP_050430543.1">
    <property type="nucleotide sequence ID" value="NZ_CP012159.1"/>
</dbReference>
<dbReference type="Proteomes" id="UP000067626">
    <property type="component" value="Chromosome"/>
</dbReference>
<feature type="compositionally biased region" description="Polar residues" evidence="1">
    <location>
        <begin position="389"/>
        <end position="405"/>
    </location>
</feature>
<dbReference type="AlphaFoldDB" id="A0A0K1EBN2"/>
<gene>
    <name evidence="3" type="ORF">CMC5_024410</name>
</gene>
<feature type="transmembrane region" description="Helical" evidence="2">
    <location>
        <begin position="20"/>
        <end position="41"/>
    </location>
</feature>
<dbReference type="PATRIC" id="fig|52.7.peg.2656"/>
<dbReference type="OrthoDB" id="5500616at2"/>
<keyword evidence="2" id="KW-1133">Transmembrane helix</keyword>
<evidence type="ECO:0000256" key="1">
    <source>
        <dbReference type="SAM" id="MobiDB-lite"/>
    </source>
</evidence>
<organism evidence="3 4">
    <name type="scientific">Chondromyces crocatus</name>
    <dbReference type="NCBI Taxonomy" id="52"/>
    <lineage>
        <taxon>Bacteria</taxon>
        <taxon>Pseudomonadati</taxon>
        <taxon>Myxococcota</taxon>
        <taxon>Polyangia</taxon>
        <taxon>Polyangiales</taxon>
        <taxon>Polyangiaceae</taxon>
        <taxon>Chondromyces</taxon>
    </lineage>
</organism>
<dbReference type="EMBL" id="CP012159">
    <property type="protein sequence ID" value="AKT38296.1"/>
    <property type="molecule type" value="Genomic_DNA"/>
</dbReference>
<feature type="region of interest" description="Disordered" evidence="1">
    <location>
        <begin position="380"/>
        <end position="405"/>
    </location>
</feature>
<reference evidence="3 4" key="1">
    <citation type="submission" date="2015-07" db="EMBL/GenBank/DDBJ databases">
        <title>Genome analysis of myxobacterium Chondromyces crocatus Cm c5 reveals a high potential for natural compound synthesis and the genetic basis for the loss of fruiting body formation.</title>
        <authorList>
            <person name="Zaburannyi N."/>
            <person name="Bunk B."/>
            <person name="Maier J."/>
            <person name="Overmann J."/>
            <person name="Mueller R."/>
        </authorList>
    </citation>
    <scope>NUCLEOTIDE SEQUENCE [LARGE SCALE GENOMIC DNA]</scope>
    <source>
        <strain evidence="3 4">Cm c5</strain>
    </source>
</reference>
<dbReference type="KEGG" id="ccro:CMC5_024410"/>
<evidence type="ECO:0000256" key="2">
    <source>
        <dbReference type="SAM" id="Phobius"/>
    </source>
</evidence>
<name>A0A0K1EBN2_CHOCO</name>